<sequence length="151" mass="15832">MIISAHVGAGALIGTALRRPLPAFAAGFASHLAMDMVPHWGTGPGLGWIPVARRDGVAGLAAMGILTVAAPPGRRLALLAGMSGACLPDTDKIGIYFVGRSPWPRRFDRFHGRIQRESADLLPRDVLVAATLSATAIGLLQLLGRSRPARP</sequence>
<dbReference type="AlphaFoldDB" id="A0A1C3NUK0"/>
<dbReference type="EMBL" id="FLUV01000357">
    <property type="protein sequence ID" value="SBW18943.1"/>
    <property type="molecule type" value="Genomic_DNA"/>
</dbReference>
<keyword evidence="2" id="KW-1185">Reference proteome</keyword>
<accession>A0A1C3NUK0</accession>
<proteinExistence type="predicted"/>
<evidence type="ECO:0000313" key="2">
    <source>
        <dbReference type="Proteomes" id="UP000199013"/>
    </source>
</evidence>
<reference evidence="2" key="1">
    <citation type="submission" date="2016-02" db="EMBL/GenBank/DDBJ databases">
        <authorList>
            <person name="Wibberg D."/>
        </authorList>
    </citation>
    <scope>NUCLEOTIDE SEQUENCE [LARGE SCALE GENOMIC DNA]</scope>
</reference>
<protein>
    <submittedName>
        <fullName evidence="1">Uncharacterized protein</fullName>
    </submittedName>
</protein>
<dbReference type="Proteomes" id="UP000199013">
    <property type="component" value="Unassembled WGS sequence"/>
</dbReference>
<evidence type="ECO:0000313" key="1">
    <source>
        <dbReference type="EMBL" id="SBW18943.1"/>
    </source>
</evidence>
<organism evidence="1 2">
    <name type="scientific">Candidatus Protofrankia californiensis</name>
    <dbReference type="NCBI Taxonomy" id="1839754"/>
    <lineage>
        <taxon>Bacteria</taxon>
        <taxon>Bacillati</taxon>
        <taxon>Actinomycetota</taxon>
        <taxon>Actinomycetes</taxon>
        <taxon>Frankiales</taxon>
        <taxon>Frankiaceae</taxon>
        <taxon>Protofrankia</taxon>
    </lineage>
</organism>
<name>A0A1C3NUK0_9ACTN</name>
<gene>
    <name evidence="1" type="ORF">FDG2_0894</name>
</gene>